<evidence type="ECO:0000313" key="2">
    <source>
        <dbReference type="Proteomes" id="UP001244341"/>
    </source>
</evidence>
<organism evidence="1 2">
    <name type="scientific">Tetradesmus obliquus</name>
    <name type="common">Green alga</name>
    <name type="synonym">Acutodesmus obliquus</name>
    <dbReference type="NCBI Taxonomy" id="3088"/>
    <lineage>
        <taxon>Eukaryota</taxon>
        <taxon>Viridiplantae</taxon>
        <taxon>Chlorophyta</taxon>
        <taxon>core chlorophytes</taxon>
        <taxon>Chlorophyceae</taxon>
        <taxon>CS clade</taxon>
        <taxon>Sphaeropleales</taxon>
        <taxon>Scenedesmaceae</taxon>
        <taxon>Tetradesmus</taxon>
    </lineage>
</organism>
<evidence type="ECO:0000313" key="1">
    <source>
        <dbReference type="EMBL" id="WIA11378.1"/>
    </source>
</evidence>
<accession>A0ABY8TSL9</accession>
<gene>
    <name evidence="1" type="ORF">OEZ85_011499</name>
</gene>
<dbReference type="EMBL" id="CP126210">
    <property type="protein sequence ID" value="WIA11378.1"/>
    <property type="molecule type" value="Genomic_DNA"/>
</dbReference>
<keyword evidence="2" id="KW-1185">Reference proteome</keyword>
<name>A0ABY8TSL9_TETOB</name>
<protein>
    <submittedName>
        <fullName evidence="1">Uncharacterized protein</fullName>
    </submittedName>
</protein>
<dbReference type="Proteomes" id="UP001244341">
    <property type="component" value="Chromosome 3b"/>
</dbReference>
<proteinExistence type="predicted"/>
<reference evidence="1 2" key="1">
    <citation type="submission" date="2023-05" db="EMBL/GenBank/DDBJ databases">
        <title>A 100% complete, gapless, phased diploid assembly of the Scenedesmus obliquus UTEX 3031 genome.</title>
        <authorList>
            <person name="Biondi T.C."/>
            <person name="Hanschen E.R."/>
            <person name="Kwon T."/>
            <person name="Eng W."/>
            <person name="Kruse C.P.S."/>
            <person name="Koehler S.I."/>
            <person name="Kunde Y."/>
            <person name="Gleasner C.D."/>
            <person name="You Mak K.T."/>
            <person name="Polle J."/>
            <person name="Hovde B.T."/>
            <person name="Starkenburg S.R."/>
        </authorList>
    </citation>
    <scope>NUCLEOTIDE SEQUENCE [LARGE SCALE GENOMIC DNA]</scope>
    <source>
        <strain evidence="1 2">DOE0152z</strain>
    </source>
</reference>
<sequence>MLQLLLWKRTRAECPQPYCVVLLKNNAETAPDTNSTSPDPYNNSNQSHTLCASGPLALLTWPSPGNAGATSGYIPVAAVSAAADCSWAGLPQPAAGPQVQHTNIVEQCSQPMWDALMQLHVANKDALLRLQAHSSTSTYSTLEWFTCLAQSRSANSKPAHISDPCLGQVLSDAAVIGGLRPAAVRLALLQKLLMSWQPDQSHLQALLDLSLPLLVADRQRLLTAAEAAALHDAAGCLMDAAQQLISCHYDDGSWQQDAMRTAAAARVVLEELERDVQLQAGLPQQLQLPLIGLHVRYSLLHSHVKSLLTCGHDPVYDAATRGLEAAVRQLHDQLLQQGWAALSVEGSKERSGAAAVLPERDAAGNLPCVILMHTTVPVWWDLFVHLQVLVDQVMDVAIKPVRSYSRRAATARQLFGITTAAVEQYAAHLHAAATGLLRVSQVVLAPSSVVQSGKTARHRRGESFGSPATSR</sequence>